<dbReference type="PANTHER" id="PTHR30514">
    <property type="entry name" value="GLUCOKINASE"/>
    <property type="match status" value="1"/>
</dbReference>
<dbReference type="Gene3D" id="1.10.10.10">
    <property type="entry name" value="Winged helix-like DNA-binding domain superfamily/Winged helix DNA-binding domain"/>
    <property type="match status" value="1"/>
</dbReference>
<dbReference type="PROSITE" id="PS51464">
    <property type="entry name" value="SIS"/>
    <property type="match status" value="1"/>
</dbReference>
<dbReference type="SUPFAM" id="SSF53697">
    <property type="entry name" value="SIS domain"/>
    <property type="match status" value="1"/>
</dbReference>
<evidence type="ECO:0000313" key="2">
    <source>
        <dbReference type="EMBL" id="AXK50958.1"/>
    </source>
</evidence>
<dbReference type="InterPro" id="IPR036388">
    <property type="entry name" value="WH-like_DNA-bd_sf"/>
</dbReference>
<feature type="domain" description="SIS" evidence="1">
    <location>
        <begin position="115"/>
        <end position="255"/>
    </location>
</feature>
<dbReference type="PANTHER" id="PTHR30514:SF1">
    <property type="entry name" value="HTH-TYPE TRANSCRIPTIONAL REGULATOR HEXR-RELATED"/>
    <property type="match status" value="1"/>
</dbReference>
<dbReference type="InterPro" id="IPR046348">
    <property type="entry name" value="SIS_dom_sf"/>
</dbReference>
<dbReference type="InterPro" id="IPR047640">
    <property type="entry name" value="RpiR-like"/>
</dbReference>
<keyword evidence="3" id="KW-1185">Reference proteome</keyword>
<reference evidence="2 3" key="1">
    <citation type="submission" date="2018-07" db="EMBL/GenBank/DDBJ databases">
        <title>Complete genome sequence of Spiroplasma alleghenense PLHS-1 (ATCC 51752).</title>
        <authorList>
            <person name="Chou L."/>
            <person name="Lee T.-Y."/>
            <person name="Tsai Y.-M."/>
            <person name="Kuo C.-H."/>
        </authorList>
    </citation>
    <scope>NUCLEOTIDE SEQUENCE [LARGE SCALE GENOMIC DNA]</scope>
    <source>
        <strain evidence="2 3">PLHS-1</strain>
    </source>
</reference>
<dbReference type="InterPro" id="IPR035472">
    <property type="entry name" value="RpiR-like_SIS"/>
</dbReference>
<dbReference type="GO" id="GO:0003677">
    <property type="term" value="F:DNA binding"/>
    <property type="evidence" value="ECO:0007669"/>
    <property type="project" value="InterPro"/>
</dbReference>
<protein>
    <submittedName>
        <fullName evidence="2">RpiR family transcriptional regulator</fullName>
    </submittedName>
</protein>
<gene>
    <name evidence="2" type="ORF">SALLE_v1c02820</name>
</gene>
<dbReference type="GO" id="GO:0097367">
    <property type="term" value="F:carbohydrate derivative binding"/>
    <property type="evidence" value="ECO:0007669"/>
    <property type="project" value="InterPro"/>
</dbReference>
<dbReference type="Proteomes" id="UP000254792">
    <property type="component" value="Chromosome"/>
</dbReference>
<dbReference type="Gene3D" id="3.40.50.10490">
    <property type="entry name" value="Glucose-6-phosphate isomerase like protein, domain 1"/>
    <property type="match status" value="1"/>
</dbReference>
<dbReference type="Pfam" id="PF01380">
    <property type="entry name" value="SIS"/>
    <property type="match status" value="1"/>
</dbReference>
<dbReference type="GO" id="GO:0003700">
    <property type="term" value="F:DNA-binding transcription factor activity"/>
    <property type="evidence" value="ECO:0007669"/>
    <property type="project" value="InterPro"/>
</dbReference>
<dbReference type="AlphaFoldDB" id="A0A345Z2X9"/>
<dbReference type="InterPro" id="IPR001347">
    <property type="entry name" value="SIS_dom"/>
</dbReference>
<proteinExistence type="predicted"/>
<dbReference type="OrthoDB" id="370421at2"/>
<evidence type="ECO:0000259" key="1">
    <source>
        <dbReference type="PROSITE" id="PS51464"/>
    </source>
</evidence>
<dbReference type="EMBL" id="CP031376">
    <property type="protein sequence ID" value="AXK50958.1"/>
    <property type="molecule type" value="Genomic_DNA"/>
</dbReference>
<name>A0A345Z2X9_9MOLU</name>
<dbReference type="CDD" id="cd05013">
    <property type="entry name" value="SIS_RpiR"/>
    <property type="match status" value="1"/>
</dbReference>
<sequence>MVLEQIYKYSKEIQTSNALISKAIIEEITQTKRFDLSIVQLAEKSGCNQSTVSKYIKNALEIESYRDFVATLNKEITRYFEDKYNSNNFEENTKAIVSDLQSTLTHLDPEKVKQAAELIFKAEKISVVAIGGNIALKNEIEHKLSQTGKFIMIGTDWHQQSININFMKKDDVVIMVSYSGDKFETNRIIDKAYEKGVTVISFTGAFESNIKNKSNLNFEVQSGDAKFRSFSFTSRIAAFAIWEMIFKDFLTMDVITSDVIDAWKWQQK</sequence>
<organism evidence="2 3">
    <name type="scientific">Spiroplasma alleghenense</name>
    <dbReference type="NCBI Taxonomy" id="216931"/>
    <lineage>
        <taxon>Bacteria</taxon>
        <taxon>Bacillati</taxon>
        <taxon>Mycoplasmatota</taxon>
        <taxon>Mollicutes</taxon>
        <taxon>Entomoplasmatales</taxon>
        <taxon>Spiroplasmataceae</taxon>
        <taxon>Spiroplasma</taxon>
    </lineage>
</organism>
<evidence type="ECO:0000313" key="3">
    <source>
        <dbReference type="Proteomes" id="UP000254792"/>
    </source>
</evidence>
<dbReference type="KEGG" id="salx:SALLE_v1c02820"/>
<dbReference type="GO" id="GO:1901135">
    <property type="term" value="P:carbohydrate derivative metabolic process"/>
    <property type="evidence" value="ECO:0007669"/>
    <property type="project" value="InterPro"/>
</dbReference>
<accession>A0A345Z2X9</accession>
<dbReference type="RefSeq" id="WP_115557876.1">
    <property type="nucleotide sequence ID" value="NZ_CP031376.1"/>
</dbReference>